<comment type="caution">
    <text evidence="1">The sequence shown here is derived from an EMBL/GenBank/DDBJ whole genome shotgun (WGS) entry which is preliminary data.</text>
</comment>
<dbReference type="EMBL" id="CM042886">
    <property type="protein sequence ID" value="KAI4341696.1"/>
    <property type="molecule type" value="Genomic_DNA"/>
</dbReference>
<protein>
    <submittedName>
        <fullName evidence="1">Uncharacterized protein</fullName>
    </submittedName>
</protein>
<accession>A0ACB9P0A7</accession>
<name>A0ACB9P0A7_9MYRT</name>
<dbReference type="Proteomes" id="UP001057402">
    <property type="component" value="Chromosome 7"/>
</dbReference>
<proteinExistence type="predicted"/>
<sequence>MEEPVVAPDKMIGIERALNPWHIVQYFQRNGKDAWMLLGGVVLAITGTEVMSADLGHISVKSIQIRIITLVYPSLVITYMRQASFQRKHPELASDNFFKSIPEAVYWPRFMVAVKAAASASQAMISITFSIIQQSLALGCFPVRSWFQDHGKEWQSLYGVVVVFVMVLTTLFLGLIMIMVWKTNLLLVVLYAFTICSIELMYLSLVLYKFDQGAYLPHAFAATVMMIMHVWNYIYRKKYYYELDHKITPKRLEEIISDPNLRHMPKLALFYSELIQGVPPIFAQYLSNVPALNKVLVFVSFKSLPKNKVLQEERFQFRRIPSDNASVYRCMVRYGNSDMQGSSARGEPFEVTLVGGLKGCIRSNAAGRDEEGRVKRDVDAVEGVWRAGIVHLVGESDVAAGKGSGIRKRITIDNGYNFLKKKLEAEQ</sequence>
<evidence type="ECO:0000313" key="2">
    <source>
        <dbReference type="Proteomes" id="UP001057402"/>
    </source>
</evidence>
<gene>
    <name evidence="1" type="ORF">MLD38_026389</name>
</gene>
<keyword evidence="2" id="KW-1185">Reference proteome</keyword>
<evidence type="ECO:0000313" key="1">
    <source>
        <dbReference type="EMBL" id="KAI4341696.1"/>
    </source>
</evidence>
<reference evidence="2" key="1">
    <citation type="journal article" date="2023" name="Front. Plant Sci.">
        <title>Chromosomal-level genome assembly of Melastoma candidum provides insights into trichome evolution.</title>
        <authorList>
            <person name="Zhong Y."/>
            <person name="Wu W."/>
            <person name="Sun C."/>
            <person name="Zou P."/>
            <person name="Liu Y."/>
            <person name="Dai S."/>
            <person name="Zhou R."/>
        </authorList>
    </citation>
    <scope>NUCLEOTIDE SEQUENCE [LARGE SCALE GENOMIC DNA]</scope>
</reference>
<organism evidence="1 2">
    <name type="scientific">Melastoma candidum</name>
    <dbReference type="NCBI Taxonomy" id="119954"/>
    <lineage>
        <taxon>Eukaryota</taxon>
        <taxon>Viridiplantae</taxon>
        <taxon>Streptophyta</taxon>
        <taxon>Embryophyta</taxon>
        <taxon>Tracheophyta</taxon>
        <taxon>Spermatophyta</taxon>
        <taxon>Magnoliopsida</taxon>
        <taxon>eudicotyledons</taxon>
        <taxon>Gunneridae</taxon>
        <taxon>Pentapetalae</taxon>
        <taxon>rosids</taxon>
        <taxon>malvids</taxon>
        <taxon>Myrtales</taxon>
        <taxon>Melastomataceae</taxon>
        <taxon>Melastomatoideae</taxon>
        <taxon>Melastomateae</taxon>
        <taxon>Melastoma</taxon>
    </lineage>
</organism>